<dbReference type="Proteomes" id="UP000018851">
    <property type="component" value="Chromosome"/>
</dbReference>
<name>W0A7I1_9SPHN</name>
<evidence type="ECO:0000313" key="1">
    <source>
        <dbReference type="EMBL" id="AHE52293.1"/>
    </source>
</evidence>
<evidence type="ECO:0000313" key="2">
    <source>
        <dbReference type="Proteomes" id="UP000018851"/>
    </source>
</evidence>
<keyword evidence="2" id="KW-1185">Reference proteome</keyword>
<gene>
    <name evidence="1" type="ORF">NX02_02675</name>
</gene>
<reference evidence="1 2" key="1">
    <citation type="submission" date="2013-07" db="EMBL/GenBank/DDBJ databases">
        <title>Completed genome of Sphingomonas sanxanigenens NX02.</title>
        <authorList>
            <person name="Ma T."/>
            <person name="Huang H."/>
            <person name="Wu M."/>
            <person name="Li X."/>
            <person name="Li G."/>
        </authorList>
    </citation>
    <scope>NUCLEOTIDE SEQUENCE [LARGE SCALE GENOMIC DNA]</scope>
    <source>
        <strain evidence="1 2">NX02</strain>
    </source>
</reference>
<dbReference type="KEGG" id="ssan:NX02_02675"/>
<proteinExistence type="predicted"/>
<dbReference type="HOGENOM" id="CLU_3358555_0_0_5"/>
<organism evidence="1 2">
    <name type="scientific">Sphingomonas sanxanigenens DSM 19645 = NX02</name>
    <dbReference type="NCBI Taxonomy" id="1123269"/>
    <lineage>
        <taxon>Bacteria</taxon>
        <taxon>Pseudomonadati</taxon>
        <taxon>Pseudomonadota</taxon>
        <taxon>Alphaproteobacteria</taxon>
        <taxon>Sphingomonadales</taxon>
        <taxon>Sphingomonadaceae</taxon>
        <taxon>Sphingomonas</taxon>
    </lineage>
</organism>
<dbReference type="EMBL" id="CP006644">
    <property type="protein sequence ID" value="AHE52293.1"/>
    <property type="molecule type" value="Genomic_DNA"/>
</dbReference>
<dbReference type="AlphaFoldDB" id="W0A7I1"/>
<accession>W0A7I1</accession>
<protein>
    <submittedName>
        <fullName evidence="1">Uncharacterized protein</fullName>
    </submittedName>
</protein>
<sequence length="36" mass="3875">MLALYVAWTGMRGSGELQLPSLVSDKALELPLSQKA</sequence>